<dbReference type="Pfam" id="PF00633">
    <property type="entry name" value="HHH"/>
    <property type="match status" value="1"/>
</dbReference>
<comment type="catalytic activity">
    <reaction evidence="1">
        <text>Hydrolyzes free adenine bases from 7,8-dihydro-8-oxoguanine:adenine mismatched double-stranded DNA, leaving an apurinic site.</text>
        <dbReference type="EC" id="3.2.2.31"/>
    </reaction>
</comment>
<gene>
    <name evidence="16" type="ORF">JTE88_01345</name>
</gene>
<sequence>MVTAQHSHLYSQLTNWFSQSARPLPWRQTRDPWAILLCEVMSQQTPVARVEPTWYLWLERWPTPTDLANATAADVLLAWDCMGYPRRALRLRECAQAITERFSGEVPRQREELLSLPGIGPYTADAILAFAYEDYSVVLDTNIRRVLARWNGQALPAPTQTQAERQLAQEYVPTEPDQAWRWNAAIMEFGALVCTARNPRCQVCPVSDSCGWKNAGYPSDAYAQNRTTQKWAGTNRQARGAIMAVVRANPHESFTEDVLRELSTLSEDRFTAAFRGLITDGLIASNDAGFYSLPRT</sequence>
<keyword evidence="6" id="KW-0004">4Fe-4S</keyword>
<dbReference type="SMART" id="SM00478">
    <property type="entry name" value="ENDO3c"/>
    <property type="match status" value="1"/>
</dbReference>
<dbReference type="PROSITE" id="PS01155">
    <property type="entry name" value="ENDONUCLEASE_III_2"/>
    <property type="match status" value="1"/>
</dbReference>
<dbReference type="SMART" id="SM00278">
    <property type="entry name" value="HhH1"/>
    <property type="match status" value="1"/>
</dbReference>
<dbReference type="CDD" id="cd00056">
    <property type="entry name" value="ENDO3c"/>
    <property type="match status" value="1"/>
</dbReference>
<keyword evidence="11" id="KW-0411">Iron-sulfur</keyword>
<dbReference type="InterPro" id="IPR011257">
    <property type="entry name" value="DNA_glycosylase"/>
</dbReference>
<dbReference type="Proteomes" id="UP000602653">
    <property type="component" value="Chromosome"/>
</dbReference>
<keyword evidence="10" id="KW-0408">Iron</keyword>
<dbReference type="InterPro" id="IPR003651">
    <property type="entry name" value="Endonuclease3_FeS-loop_motif"/>
</dbReference>
<name>A0ABX7IKC0_9ACTO</name>
<evidence type="ECO:0000259" key="14">
    <source>
        <dbReference type="SMART" id="SM00278"/>
    </source>
</evidence>
<evidence type="ECO:0000256" key="8">
    <source>
        <dbReference type="ARBA" id="ARBA00022763"/>
    </source>
</evidence>
<dbReference type="InterPro" id="IPR004035">
    <property type="entry name" value="Endouclease-III_FeS-bd_BS"/>
</dbReference>
<evidence type="ECO:0000313" key="16">
    <source>
        <dbReference type="EMBL" id="QRV02979.1"/>
    </source>
</evidence>
<evidence type="ECO:0000256" key="6">
    <source>
        <dbReference type="ARBA" id="ARBA00022485"/>
    </source>
</evidence>
<dbReference type="SUPFAM" id="SSF48150">
    <property type="entry name" value="DNA-glycosylase"/>
    <property type="match status" value="1"/>
</dbReference>
<keyword evidence="12" id="KW-0234">DNA repair</keyword>
<dbReference type="InterPro" id="IPR004036">
    <property type="entry name" value="Endonuclease-III-like_CS2"/>
</dbReference>
<dbReference type="EC" id="3.2.2.31" evidence="4"/>
<dbReference type="InterPro" id="IPR000445">
    <property type="entry name" value="HhH_motif"/>
</dbReference>
<dbReference type="PANTHER" id="PTHR42944:SF1">
    <property type="entry name" value="ADENINE DNA GLYCOSYLASE"/>
    <property type="match status" value="1"/>
</dbReference>
<evidence type="ECO:0000256" key="13">
    <source>
        <dbReference type="ARBA" id="ARBA00023295"/>
    </source>
</evidence>
<dbReference type="Gene3D" id="1.10.1670.10">
    <property type="entry name" value="Helix-hairpin-Helix base-excision DNA repair enzymes (C-terminal)"/>
    <property type="match status" value="1"/>
</dbReference>
<dbReference type="Pfam" id="PF00730">
    <property type="entry name" value="HhH-GPD"/>
    <property type="match status" value="1"/>
</dbReference>
<evidence type="ECO:0000256" key="3">
    <source>
        <dbReference type="ARBA" id="ARBA00008343"/>
    </source>
</evidence>
<keyword evidence="13" id="KW-0326">Glycosidase</keyword>
<evidence type="ECO:0000256" key="10">
    <source>
        <dbReference type="ARBA" id="ARBA00023004"/>
    </source>
</evidence>
<dbReference type="SMART" id="SM00525">
    <property type="entry name" value="FES"/>
    <property type="match status" value="1"/>
</dbReference>
<feature type="domain" description="Helix-hairpin-helix DNA-binding motif class 1" evidence="14">
    <location>
        <begin position="111"/>
        <end position="130"/>
    </location>
</feature>
<comment type="cofactor">
    <cofactor evidence="2">
        <name>[4Fe-4S] cluster</name>
        <dbReference type="ChEBI" id="CHEBI:49883"/>
    </cofactor>
</comment>
<keyword evidence="9" id="KW-0378">Hydrolase</keyword>
<keyword evidence="7" id="KW-0479">Metal-binding</keyword>
<dbReference type="InterPro" id="IPR044298">
    <property type="entry name" value="MIG/MutY"/>
</dbReference>
<dbReference type="InterPro" id="IPR003583">
    <property type="entry name" value="Hlx-hairpin-Hlx_DNA-bd_motif"/>
</dbReference>
<protein>
    <recommendedName>
        <fullName evidence="5">Adenine DNA glycosylase</fullName>
        <ecNumber evidence="4">3.2.2.31</ecNumber>
    </recommendedName>
</protein>
<evidence type="ECO:0000256" key="1">
    <source>
        <dbReference type="ARBA" id="ARBA00000843"/>
    </source>
</evidence>
<dbReference type="PROSITE" id="PS00764">
    <property type="entry name" value="ENDONUCLEASE_III_1"/>
    <property type="match status" value="1"/>
</dbReference>
<evidence type="ECO:0000313" key="17">
    <source>
        <dbReference type="Proteomes" id="UP000602653"/>
    </source>
</evidence>
<dbReference type="EMBL" id="CP070228">
    <property type="protein sequence ID" value="QRV02979.1"/>
    <property type="molecule type" value="Genomic_DNA"/>
</dbReference>
<organism evidence="16 17">
    <name type="scientific">Arcanobacterium phocisimile</name>
    <dbReference type="NCBI Taxonomy" id="1302235"/>
    <lineage>
        <taxon>Bacteria</taxon>
        <taxon>Bacillati</taxon>
        <taxon>Actinomycetota</taxon>
        <taxon>Actinomycetes</taxon>
        <taxon>Actinomycetales</taxon>
        <taxon>Actinomycetaceae</taxon>
        <taxon>Arcanobacterium</taxon>
    </lineage>
</organism>
<evidence type="ECO:0000256" key="7">
    <source>
        <dbReference type="ARBA" id="ARBA00022723"/>
    </source>
</evidence>
<evidence type="ECO:0000256" key="12">
    <source>
        <dbReference type="ARBA" id="ARBA00023204"/>
    </source>
</evidence>
<evidence type="ECO:0000256" key="9">
    <source>
        <dbReference type="ARBA" id="ARBA00022801"/>
    </source>
</evidence>
<dbReference type="Gene3D" id="1.10.340.30">
    <property type="entry name" value="Hypothetical protein, domain 2"/>
    <property type="match status" value="1"/>
</dbReference>
<dbReference type="PANTHER" id="PTHR42944">
    <property type="entry name" value="ADENINE DNA GLYCOSYLASE"/>
    <property type="match status" value="1"/>
</dbReference>
<keyword evidence="8" id="KW-0227">DNA damage</keyword>
<evidence type="ECO:0000256" key="4">
    <source>
        <dbReference type="ARBA" id="ARBA00012045"/>
    </source>
</evidence>
<dbReference type="InterPro" id="IPR003265">
    <property type="entry name" value="HhH-GPD_domain"/>
</dbReference>
<dbReference type="InterPro" id="IPR023170">
    <property type="entry name" value="HhH_base_excis_C"/>
</dbReference>
<evidence type="ECO:0000256" key="11">
    <source>
        <dbReference type="ARBA" id="ARBA00023014"/>
    </source>
</evidence>
<dbReference type="Pfam" id="PF10576">
    <property type="entry name" value="EndIII_4Fe-2S"/>
    <property type="match status" value="1"/>
</dbReference>
<evidence type="ECO:0000256" key="5">
    <source>
        <dbReference type="ARBA" id="ARBA00022023"/>
    </source>
</evidence>
<evidence type="ECO:0000256" key="2">
    <source>
        <dbReference type="ARBA" id="ARBA00001966"/>
    </source>
</evidence>
<proteinExistence type="inferred from homology"/>
<comment type="similarity">
    <text evidence="3">Belongs to the Nth/MutY family.</text>
</comment>
<accession>A0ABX7IKC0</accession>
<evidence type="ECO:0000259" key="15">
    <source>
        <dbReference type="SMART" id="SM00478"/>
    </source>
</evidence>
<reference evidence="16 17" key="1">
    <citation type="submission" date="2021-02" db="EMBL/GenBank/DDBJ databases">
        <title>Complete Genome Sequence of Arcanobacterium phocisimile strain DSM 26142T from a harbour seal.</title>
        <authorList>
            <person name="Borowiak M."/>
            <person name="Alssahen M."/>
            <person name="Malorny B."/>
            <person name="Laemmler C."/>
            <person name="Siebert U."/>
            <person name="Ploetz M."/>
            <person name="Abdulmawjood A."/>
        </authorList>
    </citation>
    <scope>NUCLEOTIDE SEQUENCE [LARGE SCALE GENOMIC DNA]</scope>
    <source>
        <strain evidence="16 17">DSM 26142</strain>
    </source>
</reference>
<feature type="domain" description="HhH-GPD" evidence="15">
    <location>
        <begin position="41"/>
        <end position="192"/>
    </location>
</feature>
<keyword evidence="17" id="KW-1185">Reference proteome</keyword>